<evidence type="ECO:0008006" key="7">
    <source>
        <dbReference type="Google" id="ProtNLM"/>
    </source>
</evidence>
<sequence length="314" mass="35346">MPLDTERFIKEVEARPCLWNNHSPEYERKGLKTRGWKELCDIFVTNYPAMDSAGKNREVVNLQRKWKSLRNSFNRELKARRMGGEGSSRRPCQYFEQLSFLRPILEARMRNIPEQPAVEPSPGTSRTREEEVSEQEVPVHGVPCKRRRLCSPALEPSDHLHNANYCNGTDCNEVLFFHSLLPYFRRLTPTNKLNLKLAFMNLIKRYSKRKIRAPIVNEEEGSSRTTPAIINGTSTPVTSPSGSSPPDSSPPGSSPTGSPPGDQGALGEELEVEEEEEEDVDPEEEEEDDSSNYSSDTSPGLSAGYTDDSPETED</sequence>
<gene>
    <name evidence="5" type="ORF">NEZAVI_LOCUS14198</name>
</gene>
<evidence type="ECO:0000256" key="1">
    <source>
        <dbReference type="PROSITE-ProRule" id="PRU00371"/>
    </source>
</evidence>
<dbReference type="PANTHER" id="PTHR12243">
    <property type="entry name" value="MADF DOMAIN TRANSCRIPTION FACTOR"/>
    <property type="match status" value="1"/>
</dbReference>
<dbReference type="PROSITE" id="PS51029">
    <property type="entry name" value="MADF"/>
    <property type="match status" value="1"/>
</dbReference>
<proteinExistence type="predicted"/>
<evidence type="ECO:0000256" key="2">
    <source>
        <dbReference type="SAM" id="MobiDB-lite"/>
    </source>
</evidence>
<dbReference type="PANTHER" id="PTHR12243:SF64">
    <property type="entry name" value="DORSAL INTERACTING PROTEIN 3-RELATED"/>
    <property type="match status" value="1"/>
</dbReference>
<accession>A0A9P0MV59</accession>
<keyword evidence="1" id="KW-0539">Nucleus</keyword>
<dbReference type="Pfam" id="PF02944">
    <property type="entry name" value="BESS"/>
    <property type="match status" value="1"/>
</dbReference>
<dbReference type="Proteomes" id="UP001152798">
    <property type="component" value="Chromosome 6"/>
</dbReference>
<evidence type="ECO:0000259" key="4">
    <source>
        <dbReference type="PROSITE" id="PS51031"/>
    </source>
</evidence>
<dbReference type="InterPro" id="IPR039353">
    <property type="entry name" value="TF_Adf1"/>
</dbReference>
<feature type="domain" description="BESS" evidence="4">
    <location>
        <begin position="170"/>
        <end position="209"/>
    </location>
</feature>
<organism evidence="5 6">
    <name type="scientific">Nezara viridula</name>
    <name type="common">Southern green stink bug</name>
    <name type="synonym">Cimex viridulus</name>
    <dbReference type="NCBI Taxonomy" id="85310"/>
    <lineage>
        <taxon>Eukaryota</taxon>
        <taxon>Metazoa</taxon>
        <taxon>Ecdysozoa</taxon>
        <taxon>Arthropoda</taxon>
        <taxon>Hexapoda</taxon>
        <taxon>Insecta</taxon>
        <taxon>Pterygota</taxon>
        <taxon>Neoptera</taxon>
        <taxon>Paraneoptera</taxon>
        <taxon>Hemiptera</taxon>
        <taxon>Heteroptera</taxon>
        <taxon>Panheteroptera</taxon>
        <taxon>Pentatomomorpha</taxon>
        <taxon>Pentatomoidea</taxon>
        <taxon>Pentatomidae</taxon>
        <taxon>Pentatominae</taxon>
        <taxon>Nezara</taxon>
    </lineage>
</organism>
<dbReference type="SMART" id="SM00595">
    <property type="entry name" value="MADF"/>
    <property type="match status" value="1"/>
</dbReference>
<comment type="subcellular location">
    <subcellularLocation>
        <location evidence="1">Nucleus</location>
    </subcellularLocation>
</comment>
<feature type="region of interest" description="Disordered" evidence="2">
    <location>
        <begin position="113"/>
        <end position="139"/>
    </location>
</feature>
<dbReference type="Pfam" id="PF10545">
    <property type="entry name" value="MADF_DNA_bdg"/>
    <property type="match status" value="1"/>
</dbReference>
<dbReference type="PROSITE" id="PS51031">
    <property type="entry name" value="BESS"/>
    <property type="match status" value="1"/>
</dbReference>
<dbReference type="InterPro" id="IPR006578">
    <property type="entry name" value="MADF-dom"/>
</dbReference>
<evidence type="ECO:0000259" key="3">
    <source>
        <dbReference type="PROSITE" id="PS51029"/>
    </source>
</evidence>
<keyword evidence="6" id="KW-1185">Reference proteome</keyword>
<reference evidence="5" key="1">
    <citation type="submission" date="2022-01" db="EMBL/GenBank/DDBJ databases">
        <authorList>
            <person name="King R."/>
        </authorList>
    </citation>
    <scope>NUCLEOTIDE SEQUENCE</scope>
</reference>
<feature type="compositionally biased region" description="Low complexity" evidence="2">
    <location>
        <begin position="232"/>
        <end position="246"/>
    </location>
</feature>
<name>A0A9P0MV59_NEZVI</name>
<dbReference type="GO" id="GO:0005667">
    <property type="term" value="C:transcription regulator complex"/>
    <property type="evidence" value="ECO:0007669"/>
    <property type="project" value="TreeGrafter"/>
</dbReference>
<feature type="compositionally biased region" description="Acidic residues" evidence="2">
    <location>
        <begin position="268"/>
        <end position="290"/>
    </location>
</feature>
<feature type="compositionally biased region" description="Polar residues" evidence="2">
    <location>
        <begin position="291"/>
        <end position="300"/>
    </location>
</feature>
<feature type="region of interest" description="Disordered" evidence="2">
    <location>
        <begin position="217"/>
        <end position="314"/>
    </location>
</feature>
<dbReference type="GO" id="GO:0005634">
    <property type="term" value="C:nucleus"/>
    <property type="evidence" value="ECO:0007669"/>
    <property type="project" value="UniProtKB-SubCell"/>
</dbReference>
<evidence type="ECO:0000313" key="5">
    <source>
        <dbReference type="EMBL" id="CAH1406209.1"/>
    </source>
</evidence>
<dbReference type="OrthoDB" id="6627638at2759"/>
<feature type="domain" description="MADF" evidence="3">
    <location>
        <begin position="7"/>
        <end position="106"/>
    </location>
</feature>
<dbReference type="InterPro" id="IPR004210">
    <property type="entry name" value="BESS_motif"/>
</dbReference>
<dbReference type="EMBL" id="OV725082">
    <property type="protein sequence ID" value="CAH1406209.1"/>
    <property type="molecule type" value="Genomic_DNA"/>
</dbReference>
<dbReference type="AlphaFoldDB" id="A0A9P0MV59"/>
<dbReference type="GO" id="GO:0006357">
    <property type="term" value="P:regulation of transcription by RNA polymerase II"/>
    <property type="evidence" value="ECO:0007669"/>
    <property type="project" value="TreeGrafter"/>
</dbReference>
<protein>
    <recommendedName>
        <fullName evidence="7">MADF domain-containing protein</fullName>
    </recommendedName>
</protein>
<evidence type="ECO:0000313" key="6">
    <source>
        <dbReference type="Proteomes" id="UP001152798"/>
    </source>
</evidence>
<dbReference type="GO" id="GO:0003677">
    <property type="term" value="F:DNA binding"/>
    <property type="evidence" value="ECO:0007669"/>
    <property type="project" value="InterPro"/>
</dbReference>